<gene>
    <name evidence="10" type="ORF">HPP92_007608</name>
</gene>
<reference evidence="10 11" key="1">
    <citation type="journal article" date="2020" name="Nat. Food">
        <title>A phased Vanilla planifolia genome enables genetic improvement of flavour and production.</title>
        <authorList>
            <person name="Hasing T."/>
            <person name="Tang H."/>
            <person name="Brym M."/>
            <person name="Khazi F."/>
            <person name="Huang T."/>
            <person name="Chambers A.H."/>
        </authorList>
    </citation>
    <scope>NUCLEOTIDE SEQUENCE [LARGE SCALE GENOMIC DNA]</scope>
    <source>
        <tissue evidence="10">Leaf</tissue>
    </source>
</reference>
<dbReference type="GO" id="GO:0004497">
    <property type="term" value="F:monooxygenase activity"/>
    <property type="evidence" value="ECO:0007669"/>
    <property type="project" value="InterPro"/>
</dbReference>
<dbReference type="PRINTS" id="PR00385">
    <property type="entry name" value="P450"/>
</dbReference>
<dbReference type="GO" id="GO:0005506">
    <property type="term" value="F:iron ion binding"/>
    <property type="evidence" value="ECO:0007669"/>
    <property type="project" value="InterPro"/>
</dbReference>
<dbReference type="PANTHER" id="PTHR24286:SF194">
    <property type="entry name" value="STEROID (22S)-HYDROXYLASE"/>
    <property type="match status" value="1"/>
</dbReference>
<dbReference type="GO" id="GO:0010268">
    <property type="term" value="P:brassinosteroid homeostasis"/>
    <property type="evidence" value="ECO:0007669"/>
    <property type="project" value="TreeGrafter"/>
</dbReference>
<dbReference type="OrthoDB" id="1879696at2759"/>
<keyword evidence="8" id="KW-0472">Membrane</keyword>
<proteinExistence type="inferred from homology"/>
<dbReference type="GO" id="GO:0020037">
    <property type="term" value="F:heme binding"/>
    <property type="evidence" value="ECO:0007669"/>
    <property type="project" value="InterPro"/>
</dbReference>
<dbReference type="GO" id="GO:0016020">
    <property type="term" value="C:membrane"/>
    <property type="evidence" value="ECO:0007669"/>
    <property type="project" value="UniProtKB-SubCell"/>
</dbReference>
<dbReference type="Pfam" id="PF00067">
    <property type="entry name" value="p450"/>
    <property type="match status" value="1"/>
</dbReference>
<evidence type="ECO:0000256" key="1">
    <source>
        <dbReference type="ARBA" id="ARBA00004167"/>
    </source>
</evidence>
<keyword evidence="5" id="KW-1133">Transmembrane helix</keyword>
<evidence type="ECO:0000256" key="4">
    <source>
        <dbReference type="ARBA" id="ARBA00022723"/>
    </source>
</evidence>
<comment type="similarity">
    <text evidence="2">Belongs to the cytochrome P450 family.</text>
</comment>
<evidence type="ECO:0000256" key="2">
    <source>
        <dbReference type="ARBA" id="ARBA00010617"/>
    </source>
</evidence>
<dbReference type="PANTHER" id="PTHR24286">
    <property type="entry name" value="CYTOCHROME P450 26"/>
    <property type="match status" value="1"/>
</dbReference>
<dbReference type="GO" id="GO:0016132">
    <property type="term" value="P:brassinosteroid biosynthetic process"/>
    <property type="evidence" value="ECO:0007669"/>
    <property type="project" value="TreeGrafter"/>
</dbReference>
<evidence type="ECO:0000256" key="8">
    <source>
        <dbReference type="ARBA" id="ARBA00023136"/>
    </source>
</evidence>
<comment type="caution">
    <text evidence="10">The sequence shown here is derived from an EMBL/GenBank/DDBJ whole genome shotgun (WGS) entry which is preliminary data.</text>
</comment>
<dbReference type="GO" id="GO:0016125">
    <property type="term" value="P:sterol metabolic process"/>
    <property type="evidence" value="ECO:0007669"/>
    <property type="project" value="TreeGrafter"/>
</dbReference>
<dbReference type="SUPFAM" id="SSF48264">
    <property type="entry name" value="Cytochrome P450"/>
    <property type="match status" value="1"/>
</dbReference>
<evidence type="ECO:0000256" key="3">
    <source>
        <dbReference type="ARBA" id="ARBA00022692"/>
    </source>
</evidence>
<keyword evidence="3" id="KW-0812">Transmembrane</keyword>
<keyword evidence="7 9" id="KW-0408">Iron</keyword>
<protein>
    <recommendedName>
        <fullName evidence="12">Cytochrome P450</fullName>
    </recommendedName>
</protein>
<name>A0A835RED1_VANPL</name>
<evidence type="ECO:0008006" key="12">
    <source>
        <dbReference type="Google" id="ProtNLM"/>
    </source>
</evidence>
<dbReference type="GO" id="GO:0016705">
    <property type="term" value="F:oxidoreductase activity, acting on paired donors, with incorporation or reduction of molecular oxygen"/>
    <property type="evidence" value="ECO:0007669"/>
    <property type="project" value="InterPro"/>
</dbReference>
<evidence type="ECO:0000256" key="9">
    <source>
        <dbReference type="PIRSR" id="PIRSR602403-1"/>
    </source>
</evidence>
<dbReference type="InterPro" id="IPR036396">
    <property type="entry name" value="Cyt_P450_sf"/>
</dbReference>
<evidence type="ECO:0000313" key="10">
    <source>
        <dbReference type="EMBL" id="KAG0490745.1"/>
    </source>
</evidence>
<sequence length="165" mass="18813">MERGEAAGLNWEDYKQMEFSQCVINEALRLGNVVRFVHRKAIQDVSYGGYDIPRGWKVLPVFAAVHLDSELYAEPHQFKPWRWQLKCAQGTATVATSNNFMAYGGGPRLCAGSELAKVEMAVFLHHLVVKFRWQLTEPDHPLAFPFVEFPKGLPIRVEAMARQDH</sequence>
<dbReference type="InterPro" id="IPR001128">
    <property type="entry name" value="Cyt_P450"/>
</dbReference>
<dbReference type="InterPro" id="IPR002403">
    <property type="entry name" value="Cyt_P450_E_grp-IV"/>
</dbReference>
<keyword evidence="6" id="KW-0560">Oxidoreductase</keyword>
<evidence type="ECO:0000256" key="7">
    <source>
        <dbReference type="ARBA" id="ARBA00023004"/>
    </source>
</evidence>
<evidence type="ECO:0000313" key="11">
    <source>
        <dbReference type="Proteomes" id="UP000639772"/>
    </source>
</evidence>
<accession>A0A835RED1</accession>
<dbReference type="Proteomes" id="UP000639772">
    <property type="component" value="Chromosome 3"/>
</dbReference>
<evidence type="ECO:0000256" key="6">
    <source>
        <dbReference type="ARBA" id="ARBA00023002"/>
    </source>
</evidence>
<dbReference type="Gene3D" id="1.10.630.10">
    <property type="entry name" value="Cytochrome P450"/>
    <property type="match status" value="1"/>
</dbReference>
<evidence type="ECO:0000256" key="5">
    <source>
        <dbReference type="ARBA" id="ARBA00022989"/>
    </source>
</evidence>
<comment type="subcellular location">
    <subcellularLocation>
        <location evidence="1">Membrane</location>
        <topology evidence="1">Single-pass membrane protein</topology>
    </subcellularLocation>
</comment>
<dbReference type="EMBL" id="JADCNM010000003">
    <property type="protein sequence ID" value="KAG0490745.1"/>
    <property type="molecule type" value="Genomic_DNA"/>
</dbReference>
<dbReference type="AlphaFoldDB" id="A0A835RED1"/>
<organism evidence="10 11">
    <name type="scientific">Vanilla planifolia</name>
    <name type="common">Vanilla</name>
    <dbReference type="NCBI Taxonomy" id="51239"/>
    <lineage>
        <taxon>Eukaryota</taxon>
        <taxon>Viridiplantae</taxon>
        <taxon>Streptophyta</taxon>
        <taxon>Embryophyta</taxon>
        <taxon>Tracheophyta</taxon>
        <taxon>Spermatophyta</taxon>
        <taxon>Magnoliopsida</taxon>
        <taxon>Liliopsida</taxon>
        <taxon>Asparagales</taxon>
        <taxon>Orchidaceae</taxon>
        <taxon>Vanilloideae</taxon>
        <taxon>Vanilleae</taxon>
        <taxon>Vanilla</taxon>
    </lineage>
</organism>
<keyword evidence="9" id="KW-0349">Heme</keyword>
<dbReference type="PRINTS" id="PR00465">
    <property type="entry name" value="EP450IV"/>
</dbReference>
<comment type="cofactor">
    <cofactor evidence="9">
        <name>heme</name>
        <dbReference type="ChEBI" id="CHEBI:30413"/>
    </cofactor>
</comment>
<feature type="binding site" description="axial binding residue" evidence="9">
    <location>
        <position position="110"/>
    </location>
    <ligand>
        <name>heme</name>
        <dbReference type="ChEBI" id="CHEBI:30413"/>
    </ligand>
    <ligandPart>
        <name>Fe</name>
        <dbReference type="ChEBI" id="CHEBI:18248"/>
    </ligandPart>
</feature>
<keyword evidence="4 9" id="KW-0479">Metal-binding</keyword>